<dbReference type="EMBL" id="CP011012">
    <property type="protein sequence ID" value="ATC84519.1"/>
    <property type="molecule type" value="Genomic_DNA"/>
</dbReference>
<gene>
    <name evidence="1" type="ORF">PAGA_b0645</name>
</gene>
<organism evidence="1 2">
    <name type="scientific">Pseudoalteromonas agarivorans DSM 14585</name>
    <dbReference type="NCBI Taxonomy" id="1312369"/>
    <lineage>
        <taxon>Bacteria</taxon>
        <taxon>Pseudomonadati</taxon>
        <taxon>Pseudomonadota</taxon>
        <taxon>Gammaproteobacteria</taxon>
        <taxon>Alteromonadales</taxon>
        <taxon>Pseudoalteromonadaceae</taxon>
        <taxon>Pseudoalteromonas</taxon>
    </lineage>
</organism>
<evidence type="ECO:0000313" key="2">
    <source>
        <dbReference type="Proteomes" id="UP000217277"/>
    </source>
</evidence>
<dbReference type="Proteomes" id="UP000217277">
    <property type="component" value="Chromosome II"/>
</dbReference>
<keyword evidence="2" id="KW-1185">Reference proteome</keyword>
<reference evidence="1" key="1">
    <citation type="submission" date="2015-03" db="EMBL/GenBank/DDBJ databases">
        <authorList>
            <person name="Xie B.-B."/>
            <person name="Rong J.-C."/>
            <person name="Qin Q.-L."/>
            <person name="Zhang Y.-Z."/>
        </authorList>
    </citation>
    <scope>NUCLEOTIDE SEQUENCE</scope>
    <source>
        <strain evidence="1">DSM 14585</strain>
    </source>
</reference>
<name>A0ACA8E2T2_9GAMM</name>
<proteinExistence type="predicted"/>
<sequence length="50" mass="5811">MISYAKTKIIGLFLNNAQCAHLLLKHYLCAYIKAVKKKLKYNRNCLLLNN</sequence>
<accession>A0ACA8E2T2</accession>
<evidence type="ECO:0000313" key="1">
    <source>
        <dbReference type="EMBL" id="ATC84519.1"/>
    </source>
</evidence>
<protein>
    <submittedName>
        <fullName evidence="1">Uncharacterized protein</fullName>
    </submittedName>
</protein>